<feature type="transmembrane region" description="Helical" evidence="2">
    <location>
        <begin position="174"/>
        <end position="193"/>
    </location>
</feature>
<feature type="transmembrane region" description="Helical" evidence="2">
    <location>
        <begin position="318"/>
        <end position="340"/>
    </location>
</feature>
<feature type="transmembrane region" description="Helical" evidence="2">
    <location>
        <begin position="230"/>
        <end position="250"/>
    </location>
</feature>
<keyword evidence="2" id="KW-0812">Transmembrane</keyword>
<dbReference type="SUPFAM" id="SSF103473">
    <property type="entry name" value="MFS general substrate transporter"/>
    <property type="match status" value="1"/>
</dbReference>
<accession>A0AA38MH24</accession>
<dbReference type="Proteomes" id="UP001168821">
    <property type="component" value="Unassembled WGS sequence"/>
</dbReference>
<evidence type="ECO:0000313" key="3">
    <source>
        <dbReference type="EMBL" id="KAJ3656152.1"/>
    </source>
</evidence>
<dbReference type="InterPro" id="IPR036259">
    <property type="entry name" value="MFS_trans_sf"/>
</dbReference>
<feature type="transmembrane region" description="Helical" evidence="2">
    <location>
        <begin position="55"/>
        <end position="74"/>
    </location>
</feature>
<dbReference type="Gene3D" id="1.20.1250.20">
    <property type="entry name" value="MFS general substrate transporter like domains"/>
    <property type="match status" value="1"/>
</dbReference>
<feature type="transmembrane region" description="Helical" evidence="2">
    <location>
        <begin position="16"/>
        <end position="35"/>
    </location>
</feature>
<feature type="transmembrane region" description="Helical" evidence="2">
    <location>
        <begin position="149"/>
        <end position="168"/>
    </location>
</feature>
<evidence type="ECO:0008006" key="5">
    <source>
        <dbReference type="Google" id="ProtNLM"/>
    </source>
</evidence>
<dbReference type="EMBL" id="JALNTZ010000004">
    <property type="protein sequence ID" value="KAJ3656152.1"/>
    <property type="molecule type" value="Genomic_DNA"/>
</dbReference>
<dbReference type="AlphaFoldDB" id="A0AA38MH24"/>
<dbReference type="Pfam" id="PF01770">
    <property type="entry name" value="Folate_carrier"/>
    <property type="match status" value="2"/>
</dbReference>
<evidence type="ECO:0000256" key="1">
    <source>
        <dbReference type="ARBA" id="ARBA00005773"/>
    </source>
</evidence>
<feature type="transmembrane region" description="Helical" evidence="2">
    <location>
        <begin position="111"/>
        <end position="129"/>
    </location>
</feature>
<dbReference type="PANTHER" id="PTHR10686:SF18">
    <property type="entry name" value="IP11787P-RELATED"/>
    <property type="match status" value="1"/>
</dbReference>
<feature type="transmembrane region" description="Helical" evidence="2">
    <location>
        <begin position="352"/>
        <end position="375"/>
    </location>
</feature>
<keyword evidence="4" id="KW-1185">Reference proteome</keyword>
<evidence type="ECO:0000313" key="4">
    <source>
        <dbReference type="Proteomes" id="UP001168821"/>
    </source>
</evidence>
<dbReference type="PANTHER" id="PTHR10686">
    <property type="entry name" value="FOLATE TRANSPORTER"/>
    <property type="match status" value="1"/>
</dbReference>
<feature type="transmembrane region" description="Helical" evidence="2">
    <location>
        <begin position="295"/>
        <end position="312"/>
    </location>
</feature>
<reference evidence="3" key="1">
    <citation type="journal article" date="2023" name="G3 (Bethesda)">
        <title>Whole genome assemblies of Zophobas morio and Tenebrio molitor.</title>
        <authorList>
            <person name="Kaur S."/>
            <person name="Stinson S.A."/>
            <person name="diCenzo G.C."/>
        </authorList>
    </citation>
    <scope>NUCLEOTIDE SEQUENCE</scope>
    <source>
        <strain evidence="3">QUZm001</strain>
    </source>
</reference>
<dbReference type="InterPro" id="IPR002666">
    <property type="entry name" value="Folate_carrier"/>
</dbReference>
<evidence type="ECO:0000256" key="2">
    <source>
        <dbReference type="SAM" id="Phobius"/>
    </source>
</evidence>
<dbReference type="GO" id="GO:0005886">
    <property type="term" value="C:plasma membrane"/>
    <property type="evidence" value="ECO:0007669"/>
    <property type="project" value="TreeGrafter"/>
</dbReference>
<feature type="transmembrane region" description="Helical" evidence="2">
    <location>
        <begin position="81"/>
        <end position="99"/>
    </location>
</feature>
<keyword evidence="2" id="KW-0472">Membrane</keyword>
<comment type="similarity">
    <text evidence="1">Belongs to the reduced folate carrier (RFC) transporter (TC 2.A.48) family.</text>
</comment>
<feature type="transmembrane region" description="Helical" evidence="2">
    <location>
        <begin position="395"/>
        <end position="414"/>
    </location>
</feature>
<proteinExistence type="inferred from homology"/>
<feature type="transmembrane region" description="Helical" evidence="2">
    <location>
        <begin position="270"/>
        <end position="288"/>
    </location>
</feature>
<organism evidence="3 4">
    <name type="scientific">Zophobas morio</name>
    <dbReference type="NCBI Taxonomy" id="2755281"/>
    <lineage>
        <taxon>Eukaryota</taxon>
        <taxon>Metazoa</taxon>
        <taxon>Ecdysozoa</taxon>
        <taxon>Arthropoda</taxon>
        <taxon>Hexapoda</taxon>
        <taxon>Insecta</taxon>
        <taxon>Pterygota</taxon>
        <taxon>Neoptera</taxon>
        <taxon>Endopterygota</taxon>
        <taxon>Coleoptera</taxon>
        <taxon>Polyphaga</taxon>
        <taxon>Cucujiformia</taxon>
        <taxon>Tenebrionidae</taxon>
        <taxon>Zophobas</taxon>
    </lineage>
</organism>
<sequence length="419" mass="48447">MKIKWKKIIQFKWFRRLYVLYIFGFIVNFRPPLPFFYEFLRTDKNFTEDEVAQDILPVFFYSTAVLLLPVFFLMEFLKYNPFIIISTLTGIVSTCLYIWTESLVELQVAQAFYGCMTAAEVAYYVSVYAHGDIKTYQKLTACVRAAPLVARLFSTFFGQLLVSVAYLSYEKLHYFNLSSFIIATILNIFLPPIGNQNAENSEKVEENQTKITSIFSNLAQAFPNKYVIKWSVWSIFTICGYNQFSIYVQPLWQYIQKSNGTFVYNGVLEGVYTIFALTGTILGGFANFDWKFKGDLILSMTSLVEAFMLIFMSQITNYLALNCMFYVILGFMYHFIMTVLSAEIAKFLKKGCFGLVFGVIALLGWGLSSGMVCLFNDRVGIEVRDYQDLLMWYGFYHLGISVAFMMVGLTYWFAKHTYQ</sequence>
<gene>
    <name evidence="3" type="ORF">Zmor_015249</name>
</gene>
<comment type="caution">
    <text evidence="3">The sequence shown here is derived from an EMBL/GenBank/DDBJ whole genome shotgun (WGS) entry which is preliminary data.</text>
</comment>
<dbReference type="GO" id="GO:0090482">
    <property type="term" value="F:vitamin transmembrane transporter activity"/>
    <property type="evidence" value="ECO:0007669"/>
    <property type="project" value="InterPro"/>
</dbReference>
<protein>
    <recommendedName>
        <fullName evidence="5">Thiamine transporter 2</fullName>
    </recommendedName>
</protein>
<keyword evidence="2" id="KW-1133">Transmembrane helix</keyword>
<name>A0AA38MH24_9CUCU</name>